<protein>
    <submittedName>
        <fullName evidence="6">LysR substrate-binding domain-containing protein</fullName>
    </submittedName>
</protein>
<keyword evidence="3" id="KW-0238">DNA-binding</keyword>
<dbReference type="PANTHER" id="PTHR30346:SF0">
    <property type="entry name" value="HCA OPERON TRANSCRIPTIONAL ACTIVATOR HCAR"/>
    <property type="match status" value="1"/>
</dbReference>
<dbReference type="RefSeq" id="WP_377817680.1">
    <property type="nucleotide sequence ID" value="NZ_JBHSLU010000082.1"/>
</dbReference>
<dbReference type="SUPFAM" id="SSF53850">
    <property type="entry name" value="Periplasmic binding protein-like II"/>
    <property type="match status" value="1"/>
</dbReference>
<accession>A0ABW0P6Q0</accession>
<gene>
    <name evidence="6" type="ORF">ACFPN9_23060</name>
</gene>
<sequence length="315" mass="34702">MRRARRKIEPVRVASGQIPLIALVQTLAVAEHLNFRHAANVLGVTQSCVSTRIKALEETLGILLFERRHRGVRLTEAGRHFVAEVSAGIAQIDHAVRTAGAMLDGTKGSLAIGLHSPIAAGFLADLRRRYRVSYPLIEQSVLEGRSSETIALVREGRLDLAFIAGAVNAPDCHSRLLWCEPIVVALPADHRLVQREAITWLDLAGETFLVRHGGTGPQVFEHVVRRVSERERSPRIHRYDVARDTLLGLVAAGDGITLTSEATTYMPFPGVVFRSISDESESARFSAVWSPYNRNPALLNLLELAFEMSQSARLI</sequence>
<dbReference type="Gene3D" id="3.40.190.10">
    <property type="entry name" value="Periplasmic binding protein-like II"/>
    <property type="match status" value="2"/>
</dbReference>
<dbReference type="InterPro" id="IPR036388">
    <property type="entry name" value="WH-like_DNA-bd_sf"/>
</dbReference>
<keyword evidence="4" id="KW-0804">Transcription</keyword>
<organism evidence="6 7">
    <name type="scientific">Bosea massiliensis</name>
    <dbReference type="NCBI Taxonomy" id="151419"/>
    <lineage>
        <taxon>Bacteria</taxon>
        <taxon>Pseudomonadati</taxon>
        <taxon>Pseudomonadota</taxon>
        <taxon>Alphaproteobacteria</taxon>
        <taxon>Hyphomicrobiales</taxon>
        <taxon>Boseaceae</taxon>
        <taxon>Bosea</taxon>
    </lineage>
</organism>
<dbReference type="PROSITE" id="PS50931">
    <property type="entry name" value="HTH_LYSR"/>
    <property type="match status" value="1"/>
</dbReference>
<evidence type="ECO:0000256" key="2">
    <source>
        <dbReference type="ARBA" id="ARBA00023015"/>
    </source>
</evidence>
<dbReference type="Pfam" id="PF03466">
    <property type="entry name" value="LysR_substrate"/>
    <property type="match status" value="1"/>
</dbReference>
<feature type="domain" description="HTH lysR-type" evidence="5">
    <location>
        <begin position="27"/>
        <end position="75"/>
    </location>
</feature>
<dbReference type="EMBL" id="JBHSLU010000082">
    <property type="protein sequence ID" value="MFC5508125.1"/>
    <property type="molecule type" value="Genomic_DNA"/>
</dbReference>
<dbReference type="InterPro" id="IPR005119">
    <property type="entry name" value="LysR_subst-bd"/>
</dbReference>
<name>A0ABW0P6Q0_9HYPH</name>
<dbReference type="InterPro" id="IPR000847">
    <property type="entry name" value="LysR_HTH_N"/>
</dbReference>
<evidence type="ECO:0000256" key="4">
    <source>
        <dbReference type="ARBA" id="ARBA00023163"/>
    </source>
</evidence>
<evidence type="ECO:0000259" key="5">
    <source>
        <dbReference type="PROSITE" id="PS50931"/>
    </source>
</evidence>
<comment type="caution">
    <text evidence="6">The sequence shown here is derived from an EMBL/GenBank/DDBJ whole genome shotgun (WGS) entry which is preliminary data.</text>
</comment>
<comment type="similarity">
    <text evidence="1">Belongs to the LysR transcriptional regulatory family.</text>
</comment>
<dbReference type="PANTHER" id="PTHR30346">
    <property type="entry name" value="TRANSCRIPTIONAL DUAL REGULATOR HCAR-RELATED"/>
    <property type="match status" value="1"/>
</dbReference>
<dbReference type="Gene3D" id="1.10.10.10">
    <property type="entry name" value="Winged helix-like DNA-binding domain superfamily/Winged helix DNA-binding domain"/>
    <property type="match status" value="1"/>
</dbReference>
<evidence type="ECO:0000313" key="7">
    <source>
        <dbReference type="Proteomes" id="UP001596060"/>
    </source>
</evidence>
<evidence type="ECO:0000256" key="3">
    <source>
        <dbReference type="ARBA" id="ARBA00023125"/>
    </source>
</evidence>
<dbReference type="CDD" id="cd08414">
    <property type="entry name" value="PBP2_LTTR_aromatics_like"/>
    <property type="match status" value="1"/>
</dbReference>
<dbReference type="SUPFAM" id="SSF46785">
    <property type="entry name" value="Winged helix' DNA-binding domain"/>
    <property type="match status" value="1"/>
</dbReference>
<keyword evidence="2" id="KW-0805">Transcription regulation</keyword>
<reference evidence="7" key="1">
    <citation type="journal article" date="2019" name="Int. J. Syst. Evol. Microbiol.">
        <title>The Global Catalogue of Microorganisms (GCM) 10K type strain sequencing project: providing services to taxonomists for standard genome sequencing and annotation.</title>
        <authorList>
            <consortium name="The Broad Institute Genomics Platform"/>
            <consortium name="The Broad Institute Genome Sequencing Center for Infectious Disease"/>
            <person name="Wu L."/>
            <person name="Ma J."/>
        </authorList>
    </citation>
    <scope>NUCLEOTIDE SEQUENCE [LARGE SCALE GENOMIC DNA]</scope>
    <source>
        <strain evidence="7">CCUG 43117</strain>
    </source>
</reference>
<evidence type="ECO:0000313" key="6">
    <source>
        <dbReference type="EMBL" id="MFC5508125.1"/>
    </source>
</evidence>
<dbReference type="Pfam" id="PF00126">
    <property type="entry name" value="HTH_1"/>
    <property type="match status" value="1"/>
</dbReference>
<evidence type="ECO:0000256" key="1">
    <source>
        <dbReference type="ARBA" id="ARBA00009437"/>
    </source>
</evidence>
<dbReference type="InterPro" id="IPR036390">
    <property type="entry name" value="WH_DNA-bd_sf"/>
</dbReference>
<keyword evidence="7" id="KW-1185">Reference proteome</keyword>
<dbReference type="PRINTS" id="PR00039">
    <property type="entry name" value="HTHLYSR"/>
</dbReference>
<dbReference type="Proteomes" id="UP001596060">
    <property type="component" value="Unassembled WGS sequence"/>
</dbReference>
<proteinExistence type="inferred from homology"/>